<proteinExistence type="predicted"/>
<dbReference type="EMBL" id="CM042012">
    <property type="protein sequence ID" value="KAI3749885.1"/>
    <property type="molecule type" value="Genomic_DNA"/>
</dbReference>
<keyword evidence="2" id="KW-1185">Reference proteome</keyword>
<gene>
    <name evidence="1" type="ORF">L2E82_20503</name>
</gene>
<evidence type="ECO:0000313" key="2">
    <source>
        <dbReference type="Proteomes" id="UP001055811"/>
    </source>
</evidence>
<organism evidence="1 2">
    <name type="scientific">Cichorium intybus</name>
    <name type="common">Chicory</name>
    <dbReference type="NCBI Taxonomy" id="13427"/>
    <lineage>
        <taxon>Eukaryota</taxon>
        <taxon>Viridiplantae</taxon>
        <taxon>Streptophyta</taxon>
        <taxon>Embryophyta</taxon>
        <taxon>Tracheophyta</taxon>
        <taxon>Spermatophyta</taxon>
        <taxon>Magnoliopsida</taxon>
        <taxon>eudicotyledons</taxon>
        <taxon>Gunneridae</taxon>
        <taxon>Pentapetalae</taxon>
        <taxon>asterids</taxon>
        <taxon>campanulids</taxon>
        <taxon>Asterales</taxon>
        <taxon>Asteraceae</taxon>
        <taxon>Cichorioideae</taxon>
        <taxon>Cichorieae</taxon>
        <taxon>Cichoriinae</taxon>
        <taxon>Cichorium</taxon>
    </lineage>
</organism>
<dbReference type="Proteomes" id="UP001055811">
    <property type="component" value="Linkage Group LG04"/>
</dbReference>
<evidence type="ECO:0000313" key="1">
    <source>
        <dbReference type="EMBL" id="KAI3749885.1"/>
    </source>
</evidence>
<accession>A0ACB9DTV1</accession>
<protein>
    <submittedName>
        <fullName evidence="1">Uncharacterized protein</fullName>
    </submittedName>
</protein>
<reference evidence="1 2" key="2">
    <citation type="journal article" date="2022" name="Mol. Ecol. Resour.">
        <title>The genomes of chicory, endive, great burdock and yacon provide insights into Asteraceae paleo-polyploidization history and plant inulin production.</title>
        <authorList>
            <person name="Fan W."/>
            <person name="Wang S."/>
            <person name="Wang H."/>
            <person name="Wang A."/>
            <person name="Jiang F."/>
            <person name="Liu H."/>
            <person name="Zhao H."/>
            <person name="Xu D."/>
            <person name="Zhang Y."/>
        </authorList>
    </citation>
    <scope>NUCLEOTIDE SEQUENCE [LARGE SCALE GENOMIC DNA]</scope>
    <source>
        <strain evidence="2">cv. Punajuju</strain>
        <tissue evidence="1">Leaves</tissue>
    </source>
</reference>
<reference evidence="2" key="1">
    <citation type="journal article" date="2022" name="Mol. Ecol. Resour.">
        <title>The genomes of chicory, endive, great burdock and yacon provide insights into Asteraceae palaeo-polyploidization history and plant inulin production.</title>
        <authorList>
            <person name="Fan W."/>
            <person name="Wang S."/>
            <person name="Wang H."/>
            <person name="Wang A."/>
            <person name="Jiang F."/>
            <person name="Liu H."/>
            <person name="Zhao H."/>
            <person name="Xu D."/>
            <person name="Zhang Y."/>
        </authorList>
    </citation>
    <scope>NUCLEOTIDE SEQUENCE [LARGE SCALE GENOMIC DNA]</scope>
    <source>
        <strain evidence="2">cv. Punajuju</strain>
    </source>
</reference>
<name>A0ACB9DTV1_CICIN</name>
<comment type="caution">
    <text evidence="1">The sequence shown here is derived from an EMBL/GenBank/DDBJ whole genome shotgun (WGS) entry which is preliminary data.</text>
</comment>
<sequence length="73" mass="8468">MTESERRICIKNYESDSKVLFYFSILKLENLTPMEHLKLTSMASDHHITDNSIKTVLRHNFVGRPILIAVSSF</sequence>